<dbReference type="RefSeq" id="WP_167143638.1">
    <property type="nucleotide sequence ID" value="NZ_CP156749.1"/>
</dbReference>
<dbReference type="AlphaFoldDB" id="A0A1H4YA74"/>
<name>A0A1H4YA74_PSEAG</name>
<gene>
    <name evidence="1" type="ORF">SAMN05421553_2114</name>
</gene>
<reference evidence="2" key="1">
    <citation type="submission" date="2016-10" db="EMBL/GenBank/DDBJ databases">
        <authorList>
            <person name="Varghese N."/>
            <person name="Submissions S."/>
        </authorList>
    </citation>
    <scope>NUCLEOTIDE SEQUENCE [LARGE SCALE GENOMIC DNA]</scope>
    <source>
        <strain evidence="2">DSM 12111</strain>
    </source>
</reference>
<dbReference type="Proteomes" id="UP000242849">
    <property type="component" value="Unassembled WGS sequence"/>
</dbReference>
<dbReference type="EMBL" id="FNSC01000001">
    <property type="protein sequence ID" value="SED14625.1"/>
    <property type="molecule type" value="Genomic_DNA"/>
</dbReference>
<keyword evidence="2" id="KW-1185">Reference proteome</keyword>
<accession>A0A1H4YA74</accession>
<evidence type="ECO:0000313" key="1">
    <source>
        <dbReference type="EMBL" id="SED14625.1"/>
    </source>
</evidence>
<organism evidence="1 2">
    <name type="scientific">Pseudomonas anguilliseptica</name>
    <dbReference type="NCBI Taxonomy" id="53406"/>
    <lineage>
        <taxon>Bacteria</taxon>
        <taxon>Pseudomonadati</taxon>
        <taxon>Pseudomonadota</taxon>
        <taxon>Gammaproteobacteria</taxon>
        <taxon>Pseudomonadales</taxon>
        <taxon>Pseudomonadaceae</taxon>
        <taxon>Pseudomonas</taxon>
    </lineage>
</organism>
<proteinExistence type="predicted"/>
<evidence type="ECO:0000313" key="2">
    <source>
        <dbReference type="Proteomes" id="UP000242849"/>
    </source>
</evidence>
<sequence length="56" mass="6441">MESLQQEQRYLPELRAHIDKLLAKGWVIAERSPLTLQSGRKTYMVVHGMLIGDNAF</sequence>
<protein>
    <submittedName>
        <fullName evidence="1">Uncharacterized protein</fullName>
    </submittedName>
</protein>
<dbReference type="STRING" id="53406.SAMN05421553_2114"/>